<dbReference type="EMBL" id="CM037617">
    <property type="protein sequence ID" value="KAH8005089.1"/>
    <property type="molecule type" value="Genomic_DNA"/>
</dbReference>
<sequence length="101" mass="11488">MYRYHKKTGQEIGSWGCGKTSHHCIRNYLARHVRQVNLTRSQSKMLNKKSENRPAAGEDFSEGEGNCNTEAQEQSLPREPDWQVEKNTLPSVLIAEQATSL</sequence>
<organism evidence="1 2">
    <name type="scientific">Sphaerodactylus townsendi</name>
    <dbReference type="NCBI Taxonomy" id="933632"/>
    <lineage>
        <taxon>Eukaryota</taxon>
        <taxon>Metazoa</taxon>
        <taxon>Chordata</taxon>
        <taxon>Craniata</taxon>
        <taxon>Vertebrata</taxon>
        <taxon>Euteleostomi</taxon>
        <taxon>Lepidosauria</taxon>
        <taxon>Squamata</taxon>
        <taxon>Bifurcata</taxon>
        <taxon>Gekkota</taxon>
        <taxon>Sphaerodactylidae</taxon>
        <taxon>Sphaerodactylus</taxon>
    </lineage>
</organism>
<evidence type="ECO:0000313" key="1">
    <source>
        <dbReference type="EMBL" id="KAH8005089.1"/>
    </source>
</evidence>
<protein>
    <submittedName>
        <fullName evidence="1">Uncharacterized protein</fullName>
    </submittedName>
</protein>
<comment type="caution">
    <text evidence="1">The sequence shown here is derived from an EMBL/GenBank/DDBJ whole genome shotgun (WGS) entry which is preliminary data.</text>
</comment>
<accession>A0ACB8FIH1</accession>
<reference evidence="1" key="1">
    <citation type="submission" date="2021-08" db="EMBL/GenBank/DDBJ databases">
        <title>The first chromosome-level gecko genome reveals the dynamic sex chromosomes of Neotropical dwarf geckos (Sphaerodactylidae: Sphaerodactylus).</title>
        <authorList>
            <person name="Pinto B.J."/>
            <person name="Keating S.E."/>
            <person name="Gamble T."/>
        </authorList>
    </citation>
    <scope>NUCLEOTIDE SEQUENCE</scope>
    <source>
        <strain evidence="1">TG3544</strain>
    </source>
</reference>
<proteinExistence type="predicted"/>
<name>A0ACB8FIH1_9SAUR</name>
<dbReference type="Proteomes" id="UP000827872">
    <property type="component" value="Linkage Group LG04"/>
</dbReference>
<evidence type="ECO:0000313" key="2">
    <source>
        <dbReference type="Proteomes" id="UP000827872"/>
    </source>
</evidence>
<gene>
    <name evidence="1" type="ORF">K3G42_023424</name>
</gene>
<keyword evidence="2" id="KW-1185">Reference proteome</keyword>